<reference evidence="22 23" key="1">
    <citation type="submission" date="2021-06" db="EMBL/GenBank/DDBJ databases">
        <authorList>
            <person name="Kallberg Y."/>
            <person name="Tangrot J."/>
            <person name="Rosling A."/>
        </authorList>
    </citation>
    <scope>NUCLEOTIDE SEQUENCE [LARGE SCALE GENOMIC DNA]</scope>
    <source>
        <strain evidence="22 23">120-4 pot B 10/14</strain>
    </source>
</reference>
<organism evidence="22 23">
    <name type="scientific">Gigaspora margarita</name>
    <dbReference type="NCBI Taxonomy" id="4874"/>
    <lineage>
        <taxon>Eukaryota</taxon>
        <taxon>Fungi</taxon>
        <taxon>Fungi incertae sedis</taxon>
        <taxon>Mucoromycota</taxon>
        <taxon>Glomeromycotina</taxon>
        <taxon>Glomeromycetes</taxon>
        <taxon>Diversisporales</taxon>
        <taxon>Gigasporaceae</taxon>
        <taxon>Gigaspora</taxon>
    </lineage>
</organism>
<keyword evidence="9" id="KW-0418">Kinase</keyword>
<dbReference type="Pfam" id="PF02224">
    <property type="entry name" value="Cytidylate_kin"/>
    <property type="match status" value="1"/>
</dbReference>
<dbReference type="PROSITE" id="PS00093">
    <property type="entry name" value="N4_MTASE"/>
    <property type="match status" value="1"/>
</dbReference>
<dbReference type="InterPro" id="IPR006195">
    <property type="entry name" value="aa-tRNA-synth_II"/>
</dbReference>
<comment type="similarity">
    <text evidence="1 17">Belongs to the RecA family.</text>
</comment>
<accession>A0ABM8VVG5</accession>
<evidence type="ECO:0000256" key="11">
    <source>
        <dbReference type="ARBA" id="ARBA00023125"/>
    </source>
</evidence>
<dbReference type="InterPro" id="IPR027417">
    <property type="entry name" value="P-loop_NTPase"/>
</dbReference>
<proteinExistence type="inferred from homology"/>
<dbReference type="PROSITE" id="PS50162">
    <property type="entry name" value="RECA_2"/>
    <property type="match status" value="1"/>
</dbReference>
<comment type="similarity">
    <text evidence="2">Belongs to the N(4)/N(6)-methyltransferase family. N(4) subfamily.</text>
</comment>
<evidence type="ECO:0000256" key="17">
    <source>
        <dbReference type="RuleBase" id="RU003422"/>
    </source>
</evidence>
<evidence type="ECO:0000256" key="8">
    <source>
        <dbReference type="ARBA" id="ARBA00022747"/>
    </source>
</evidence>
<evidence type="ECO:0000256" key="7">
    <source>
        <dbReference type="ARBA" id="ARBA00022741"/>
    </source>
</evidence>
<keyword evidence="8" id="KW-0680">Restriction system</keyword>
<dbReference type="InterPro" id="IPR049428">
    <property type="entry name" value="RecA-like_N"/>
</dbReference>
<dbReference type="Pfam" id="PF21096">
    <property type="entry name" value="RecA_C"/>
    <property type="match status" value="1"/>
</dbReference>
<dbReference type="Pfam" id="PF00587">
    <property type="entry name" value="tRNA-synt_2b"/>
    <property type="match status" value="1"/>
</dbReference>
<keyword evidence="4" id="KW-0489">Methyltransferase</keyword>
<evidence type="ECO:0000313" key="23">
    <source>
        <dbReference type="Proteomes" id="UP000789901"/>
    </source>
</evidence>
<dbReference type="PROSITE" id="PS50862">
    <property type="entry name" value="AA_TRNA_LIGASE_II"/>
    <property type="match status" value="1"/>
</dbReference>
<dbReference type="InterPro" id="IPR020587">
    <property type="entry name" value="RecA_monomer-monomer_interface"/>
</dbReference>
<comment type="caution">
    <text evidence="22">The sequence shown here is derived from an EMBL/GenBank/DDBJ whole genome shotgun (WGS) entry which is preliminary data.</text>
</comment>
<dbReference type="SUPFAM" id="SSF52540">
    <property type="entry name" value="P-loop containing nucleoside triphosphate hydrolases"/>
    <property type="match status" value="2"/>
</dbReference>
<dbReference type="InterPro" id="IPR004154">
    <property type="entry name" value="Anticodon-bd"/>
</dbReference>
<dbReference type="InterPro" id="IPR023400">
    <property type="entry name" value="RecA_C_sf"/>
</dbReference>
<dbReference type="Proteomes" id="UP000789901">
    <property type="component" value="Unassembled WGS sequence"/>
</dbReference>
<keyword evidence="6" id="KW-0949">S-adenosyl-L-methionine</keyword>
<dbReference type="Pfam" id="PF01555">
    <property type="entry name" value="N6_N4_Mtase"/>
    <property type="match status" value="1"/>
</dbReference>
<dbReference type="InterPro" id="IPR036621">
    <property type="entry name" value="Anticodon-bd_dom_sf"/>
</dbReference>
<evidence type="ECO:0000256" key="16">
    <source>
        <dbReference type="ARBA" id="ARBA00049120"/>
    </source>
</evidence>
<dbReference type="PRINTS" id="PR00142">
    <property type="entry name" value="RECA"/>
</dbReference>
<dbReference type="SUPFAM" id="SSF53335">
    <property type="entry name" value="S-adenosyl-L-methionine-dependent methyltransferases"/>
    <property type="match status" value="1"/>
</dbReference>
<keyword evidence="3" id="KW-0436">Ligase</keyword>
<keyword evidence="23" id="KW-1185">Reference proteome</keyword>
<sequence>MSENIESSSAEKKDLTNYLKHYGFLLPNAEIYGGLANAEEFTVFLEKEDKGNYSLKNNCRNCGKNDFHPPRQFNLLLTTNLEITEGKENIVYLRPETCQGIFTNFAAIQRSTHRQLPFGIGQIGKSFRNEITLHHGIFRTREFEQMELDNSHRGNYDLTQHSQHSQKDLSINGIIPQVIEVSFGVERLMLAILEDSYQKETIKNSRVEGNEREVLKLPPLLAPYFATIIPLSKEEKKTAHQLYLDLLPSVSFNLGYEEVPNIGKAYRRQDAIGTYYCLTVDAKTTQDNTITLRYRDTMEQIKLTADLNSLKNYLNKPEINYDYETALGAREVSPTAKDVSKLLSDNYSLEKTIRRNLASENRRKPIPTSLKKEVEKELDNNISRTNEIVSGFKLELLDPEHLSFIYSQLYEQGKEIKKQKEVTQPNWQIPYSEEQEINVEMNKIDLSKPLELAFKGYTGFLTPEQLKGSTEGTMTFGLTTTSPNSTFSSGEKGKKVPHGYDECTLAIKIDQKKGRTYYDISFGQVVETISHELAHAVINSIKGEYDGERQELPRTFPNLKLDDGSRKKMVVIINIAIDGPVGSGKTTIGREKIVSDLEKERQQLSAPEISDLASRLSPLPELRQVILDFQRELTQKKGWVVVGRDITSAVLPQAEVKVFLTASLTERARRRNNEYGIKLSSEEVKKELQARDERDKGRKISPLVKTADSWELDTTHLSPEESELDTTSAEIKNIIESITQEYGEGVITTLGASKLQAQKILSTGSLLLDQAIGTGGYVCGKIVEIFGLESSGKSTLALHAVRECQRAGKKAAYIDLENGLDIKYVRNIGVRSEDLIIAYPSSGEEGFEIMSKLIKADIDLIIVDSVSNLIPRSQLEANLEKHKIGLRRLKNELTNKEAIIIFINQIRNKINTGFYGGNPETTTGGMALNFDADLRIKLKRKDKIEKNNELIGIEVEAKIVKNKLATPGKTANLEIIFAQGIQKEREIIDLATELNKKLGQGKENVSEYLLENPELYQEIENNVLEYFLGIGQQSVLDENSIPGETIDLIITSPPYNVGIDYGSNEDNLTYEKYLNFSQTWLKNCYH</sequence>
<evidence type="ECO:0000259" key="20">
    <source>
        <dbReference type="PROSITE" id="PS50163"/>
    </source>
</evidence>
<dbReference type="Gene3D" id="3.30.930.10">
    <property type="entry name" value="Bira Bifunctional Protein, Domain 2"/>
    <property type="match status" value="2"/>
</dbReference>
<dbReference type="InterPro" id="IPR002941">
    <property type="entry name" value="DNA_methylase_N4/N6"/>
</dbReference>
<evidence type="ECO:0000256" key="9">
    <source>
        <dbReference type="ARBA" id="ARBA00022777"/>
    </source>
</evidence>
<dbReference type="SMART" id="SM00382">
    <property type="entry name" value="AAA"/>
    <property type="match status" value="1"/>
</dbReference>
<evidence type="ECO:0000256" key="12">
    <source>
        <dbReference type="ARBA" id="ARBA00023146"/>
    </source>
</evidence>
<dbReference type="SUPFAM" id="SSF52954">
    <property type="entry name" value="Class II aaRS ABD-related"/>
    <property type="match status" value="1"/>
</dbReference>
<dbReference type="PANTHER" id="PTHR45900">
    <property type="entry name" value="RECA"/>
    <property type="match status" value="1"/>
</dbReference>
<evidence type="ECO:0000259" key="21">
    <source>
        <dbReference type="PROSITE" id="PS50862"/>
    </source>
</evidence>
<dbReference type="EMBL" id="CAJVQB010000005">
    <property type="protein sequence ID" value="CAG8456775.1"/>
    <property type="molecule type" value="Genomic_DNA"/>
</dbReference>
<evidence type="ECO:0000256" key="4">
    <source>
        <dbReference type="ARBA" id="ARBA00022603"/>
    </source>
</evidence>
<gene>
    <name evidence="22" type="ORF">GMARGA_LOCUS98</name>
</gene>
<dbReference type="InterPro" id="IPR049261">
    <property type="entry name" value="RecA-like_C"/>
</dbReference>
<evidence type="ECO:0000256" key="13">
    <source>
        <dbReference type="ARBA" id="ARBA00023172"/>
    </source>
</evidence>
<keyword evidence="12" id="KW-0030">Aminoacyl-tRNA synthetase</keyword>
<evidence type="ECO:0000259" key="19">
    <source>
        <dbReference type="PROSITE" id="PS50162"/>
    </source>
</evidence>
<dbReference type="PROSITE" id="PS50163">
    <property type="entry name" value="RECA_3"/>
    <property type="match status" value="1"/>
</dbReference>
<keyword evidence="10 17" id="KW-0067">ATP-binding</keyword>
<dbReference type="InterPro" id="IPR029063">
    <property type="entry name" value="SAM-dependent_MTases_sf"/>
</dbReference>
<evidence type="ECO:0000256" key="6">
    <source>
        <dbReference type="ARBA" id="ARBA00022691"/>
    </source>
</evidence>
<evidence type="ECO:0000256" key="1">
    <source>
        <dbReference type="ARBA" id="ARBA00009391"/>
    </source>
</evidence>
<evidence type="ECO:0000256" key="2">
    <source>
        <dbReference type="ARBA" id="ARBA00010203"/>
    </source>
</evidence>
<dbReference type="Pfam" id="PF03129">
    <property type="entry name" value="HGTP_anticodon"/>
    <property type="match status" value="1"/>
</dbReference>
<dbReference type="InterPro" id="IPR011994">
    <property type="entry name" value="Cytidylate_kinase_dom"/>
</dbReference>
<evidence type="ECO:0000313" key="22">
    <source>
        <dbReference type="EMBL" id="CAG8456775.1"/>
    </source>
</evidence>
<dbReference type="InterPro" id="IPR002314">
    <property type="entry name" value="aa-tRNA-synt_IIb"/>
</dbReference>
<dbReference type="PANTHER" id="PTHR45900:SF1">
    <property type="entry name" value="MITOCHONDRIAL DNA REPAIR PROTEIN RECA HOMOLOG-RELATED"/>
    <property type="match status" value="1"/>
</dbReference>
<evidence type="ECO:0000256" key="14">
    <source>
        <dbReference type="ARBA" id="ARBA00047615"/>
    </source>
</evidence>
<dbReference type="Gene3D" id="3.40.50.300">
    <property type="entry name" value="P-loop containing nucleotide triphosphate hydrolases"/>
    <property type="match status" value="2"/>
</dbReference>
<keyword evidence="7 17" id="KW-0547">Nucleotide-binding</keyword>
<dbReference type="CDD" id="cd02020">
    <property type="entry name" value="CMPK"/>
    <property type="match status" value="1"/>
</dbReference>
<dbReference type="Pfam" id="PF00154">
    <property type="entry name" value="RecA_N"/>
    <property type="match status" value="1"/>
</dbReference>
<dbReference type="Gene3D" id="3.40.50.150">
    <property type="entry name" value="Vaccinia Virus protein VP39"/>
    <property type="match status" value="1"/>
</dbReference>
<comment type="catalytic activity">
    <reaction evidence="15">
        <text>CMP + ATP = CDP + ADP</text>
        <dbReference type="Rhea" id="RHEA:11600"/>
        <dbReference type="ChEBI" id="CHEBI:30616"/>
        <dbReference type="ChEBI" id="CHEBI:58069"/>
        <dbReference type="ChEBI" id="CHEBI:60377"/>
        <dbReference type="ChEBI" id="CHEBI:456216"/>
        <dbReference type="EC" id="2.7.4.25"/>
    </reaction>
</comment>
<feature type="domain" description="RecA family profile 2" evidence="20">
    <location>
        <begin position="913"/>
        <end position="986"/>
    </location>
</feature>
<comment type="catalytic activity">
    <reaction evidence="14">
        <text>dCMP + ATP = dCDP + ADP</text>
        <dbReference type="Rhea" id="RHEA:25094"/>
        <dbReference type="ChEBI" id="CHEBI:30616"/>
        <dbReference type="ChEBI" id="CHEBI:57566"/>
        <dbReference type="ChEBI" id="CHEBI:58593"/>
        <dbReference type="ChEBI" id="CHEBI:456216"/>
        <dbReference type="EC" id="2.7.4.25"/>
    </reaction>
</comment>
<dbReference type="InterPro" id="IPR003593">
    <property type="entry name" value="AAA+_ATPase"/>
</dbReference>
<feature type="domain" description="Aminoacyl-transfer RNA synthetases class-II family profile" evidence="21">
    <location>
        <begin position="76"/>
        <end position="919"/>
    </location>
</feature>
<feature type="domain" description="RecA family profile 1" evidence="19">
    <location>
        <begin position="757"/>
        <end position="906"/>
    </location>
</feature>
<evidence type="ECO:0000256" key="10">
    <source>
        <dbReference type="ARBA" id="ARBA00022840"/>
    </source>
</evidence>
<evidence type="ECO:0000256" key="18">
    <source>
        <dbReference type="SAM" id="Coils"/>
    </source>
</evidence>
<evidence type="ECO:0000256" key="3">
    <source>
        <dbReference type="ARBA" id="ARBA00022598"/>
    </source>
</evidence>
<dbReference type="SUPFAM" id="SSF54752">
    <property type="entry name" value="RecA protein, C-terminal domain"/>
    <property type="match status" value="1"/>
</dbReference>
<dbReference type="Gene3D" id="3.40.50.800">
    <property type="entry name" value="Anticodon-binding domain"/>
    <property type="match status" value="1"/>
</dbReference>
<dbReference type="InterPro" id="IPR045864">
    <property type="entry name" value="aa-tRNA-synth_II/BPL/LPL"/>
</dbReference>
<comment type="catalytic activity">
    <reaction evidence="16">
        <text>a 2'-deoxycytidine in DNA + S-adenosyl-L-methionine = an N(4)-methyl-2'-deoxycytidine in DNA + S-adenosyl-L-homocysteine + H(+)</text>
        <dbReference type="Rhea" id="RHEA:16857"/>
        <dbReference type="Rhea" id="RHEA-COMP:11369"/>
        <dbReference type="Rhea" id="RHEA-COMP:13674"/>
        <dbReference type="ChEBI" id="CHEBI:15378"/>
        <dbReference type="ChEBI" id="CHEBI:57856"/>
        <dbReference type="ChEBI" id="CHEBI:59789"/>
        <dbReference type="ChEBI" id="CHEBI:85452"/>
        <dbReference type="ChEBI" id="CHEBI:137933"/>
        <dbReference type="EC" id="2.1.1.113"/>
    </reaction>
</comment>
<keyword evidence="13" id="KW-0233">DNA recombination</keyword>
<name>A0ABM8VVG5_GIGMA</name>
<evidence type="ECO:0000256" key="5">
    <source>
        <dbReference type="ARBA" id="ARBA00022679"/>
    </source>
</evidence>
<keyword evidence="11" id="KW-0238">DNA-binding</keyword>
<keyword evidence="18" id="KW-0175">Coiled coil</keyword>
<dbReference type="Gene3D" id="3.30.250.10">
    <property type="entry name" value="RecA protein, C-terminal domain"/>
    <property type="match status" value="1"/>
</dbReference>
<dbReference type="InterPro" id="IPR020588">
    <property type="entry name" value="RecA_ATP-bd"/>
</dbReference>
<keyword evidence="5" id="KW-0808">Transferase</keyword>
<dbReference type="InterPro" id="IPR013765">
    <property type="entry name" value="DNA_recomb/repair_RecA"/>
</dbReference>
<protein>
    <submittedName>
        <fullName evidence="22">27246_t:CDS:1</fullName>
    </submittedName>
</protein>
<dbReference type="InterPro" id="IPR017985">
    <property type="entry name" value="MeTrfase_CN4_CS"/>
</dbReference>
<dbReference type="SUPFAM" id="SSF55681">
    <property type="entry name" value="Class II aaRS and biotin synthetases"/>
    <property type="match status" value="1"/>
</dbReference>
<feature type="coiled-coil region" evidence="18">
    <location>
        <begin position="872"/>
        <end position="899"/>
    </location>
</feature>
<evidence type="ECO:0000256" key="15">
    <source>
        <dbReference type="ARBA" id="ARBA00048478"/>
    </source>
</evidence>